<keyword evidence="6 17" id="KW-0227">DNA damage</keyword>
<evidence type="ECO:0000256" key="12">
    <source>
        <dbReference type="ARBA" id="ARBA00023125"/>
    </source>
</evidence>
<dbReference type="Proteomes" id="UP000561181">
    <property type="component" value="Unassembled WGS sequence"/>
</dbReference>
<evidence type="ECO:0000256" key="17">
    <source>
        <dbReference type="HAMAP-Rule" id="MF_00205"/>
    </source>
</evidence>
<dbReference type="PROSITE" id="PS00211">
    <property type="entry name" value="ABC_TRANSPORTER_1"/>
    <property type="match status" value="2"/>
</dbReference>
<dbReference type="PANTHER" id="PTHR43152">
    <property type="entry name" value="UVRABC SYSTEM PROTEIN A"/>
    <property type="match status" value="1"/>
</dbReference>
<organism evidence="19 20">
    <name type="scientific">Pontixanthobacter rizhaonensis</name>
    <dbReference type="NCBI Taxonomy" id="2730337"/>
    <lineage>
        <taxon>Bacteria</taxon>
        <taxon>Pseudomonadati</taxon>
        <taxon>Pseudomonadota</taxon>
        <taxon>Alphaproteobacteria</taxon>
        <taxon>Sphingomonadales</taxon>
        <taxon>Erythrobacteraceae</taxon>
        <taxon>Pontixanthobacter</taxon>
    </lineage>
</organism>
<evidence type="ECO:0000256" key="13">
    <source>
        <dbReference type="ARBA" id="ARBA00023204"/>
    </source>
</evidence>
<comment type="function">
    <text evidence="17">The UvrABC repair system catalyzes the recognition and processing of DNA lesions. UvrA is an ATPase and a DNA-binding protein. A damage recognition complex composed of 2 UvrA and 2 UvrB subunits scans DNA for abnormalities. When the presence of a lesion has been verified by UvrB, the UvrA molecules dissociate.</text>
</comment>
<evidence type="ECO:0000259" key="18">
    <source>
        <dbReference type="PROSITE" id="PS50893"/>
    </source>
</evidence>
<sequence length="988" mass="108006">MAHTKISVRGAREHNLKGVDIDLPRDALIVITGLSGSGKSSLAFDTIYAEGQRRYVESLSAYARQFLEMMQKPDVEHIDGLSPAISIEQKTTSRNPRSTVATVTEIYDYMRLLWARVGVPYSPATGLPIEAQTVSNMVDRVMELPEGTRLYLLAPVVRGRKGEYRKELAEWQKAGFTRVRIDGEFYAIEEAPALDKKFKHDIEVVVDRLAIKPDLETRLADSFETALKLADGLAYVDLADGTIEEAMSKQPFVSSEVETREKGISTSLDANGPSDGGKMKGAGLPANRIVFSERFSCPVSGFTIEEIEPRLFSFNSPQGACSTCDGLGEKQLFDPQLVVPNEELSLKKGAVVPWAKSNPPSPYYMQVLGSLAKAYEFSLDTPWNQLEPDQQMIILHGTGGMAVPLTFKDGRKTYTVNKAFEGVIGNLNRRLRQTESAWMRDELAKFQTAQPCETCGGARLNEKALAVKIADTHISAPTRMSVSDAKDWFLALDDQLNETQSQIAKAILKEINERLGFLDNVGLDYLNLDRTSGTLSGGESQRIRLASQIGSGLSGVLYVLDEPSIGLHQRDNDRLLETLKRLRDLGNTVIVVEHDEDAIRQADHVVDLGPGAGVRGGEVVAQGTLKQVLKAKNSLTADYLTGRREIAVPAERRKGNGHKLTVHGARANNLQDVTAAIPLGTFTCITGVSGSGKSSFTIDTLYASAARTLNGARVIAGAHDKVTGLEYCDKVIEIDQSPIGRTPRSNPATYTGAFTNIRDWFAGLPESGARGYKPGRFSFNVKGGRCEKCTGDGLIKIEMHFLPDVYVTCEECGGKRYNRETLEVKFKGLSIADVLDMTVEDAEEFFKAVPPIRDKMHMLNEVGLGYVKVGQQATTLSGGEAQRVKLAKELSKRSTGQTLYILDEPTTGLHFEDVRKLLEVLHRLVDQGNSVVVIEHNLDVIKTADWIVDMGPEGGVRGGQVVAEGTPEKVAGTKGSFTGGYLKDMLAK</sequence>
<proteinExistence type="inferred from homology"/>
<accession>A0A848QNM9</accession>
<dbReference type="NCBIfam" id="TIGR00630">
    <property type="entry name" value="uvra"/>
    <property type="match status" value="1"/>
</dbReference>
<dbReference type="PANTHER" id="PTHR43152:SF3">
    <property type="entry name" value="UVRABC SYSTEM PROTEIN A"/>
    <property type="match status" value="1"/>
</dbReference>
<keyword evidence="4 17" id="KW-0677">Repeat</keyword>
<dbReference type="Gene3D" id="1.10.8.280">
    <property type="entry name" value="ABC transporter ATPase domain-like"/>
    <property type="match status" value="1"/>
</dbReference>
<dbReference type="SUPFAM" id="SSF52540">
    <property type="entry name" value="P-loop containing nucleoside triphosphate hydrolases"/>
    <property type="match status" value="2"/>
</dbReference>
<feature type="domain" description="ABC transporter" evidence="18">
    <location>
        <begin position="322"/>
        <end position="635"/>
    </location>
</feature>
<keyword evidence="13 17" id="KW-0234">DNA repair</keyword>
<feature type="binding site" evidence="17">
    <location>
        <begin position="33"/>
        <end position="40"/>
    </location>
    <ligand>
        <name>ATP</name>
        <dbReference type="ChEBI" id="CHEBI:30616"/>
    </ligand>
</feature>
<dbReference type="InterPro" id="IPR027417">
    <property type="entry name" value="P-loop_NTPase"/>
</dbReference>
<evidence type="ECO:0000256" key="8">
    <source>
        <dbReference type="ARBA" id="ARBA00022771"/>
    </source>
</evidence>
<dbReference type="EMBL" id="JABCRE010000002">
    <property type="protein sequence ID" value="NMW31725.1"/>
    <property type="molecule type" value="Genomic_DNA"/>
</dbReference>
<dbReference type="HAMAP" id="MF_00205">
    <property type="entry name" value="UvrA"/>
    <property type="match status" value="1"/>
</dbReference>
<keyword evidence="8 17" id="KW-0863">Zinc-finger</keyword>
<keyword evidence="11 17" id="KW-0267">Excision nuclease</keyword>
<dbReference type="Gene3D" id="3.30.190.20">
    <property type="match status" value="1"/>
</dbReference>
<dbReference type="Pfam" id="PF17760">
    <property type="entry name" value="UvrA_inter"/>
    <property type="match status" value="1"/>
</dbReference>
<dbReference type="GO" id="GO:0005737">
    <property type="term" value="C:cytoplasm"/>
    <property type="evidence" value="ECO:0007669"/>
    <property type="project" value="UniProtKB-SubCell"/>
</dbReference>
<dbReference type="FunFam" id="1.20.1580.10:FF:000002">
    <property type="entry name" value="UvrABC system protein A"/>
    <property type="match status" value="1"/>
</dbReference>
<keyword evidence="19" id="KW-0378">Hydrolase</keyword>
<evidence type="ECO:0000256" key="3">
    <source>
        <dbReference type="ARBA" id="ARBA00022723"/>
    </source>
</evidence>
<dbReference type="InterPro" id="IPR004602">
    <property type="entry name" value="UvrA"/>
</dbReference>
<comment type="similarity">
    <text evidence="14 17">Belongs to the ABC transporter superfamily. UvrA family.</text>
</comment>
<dbReference type="Gene3D" id="3.30.1490.20">
    <property type="entry name" value="ATP-grasp fold, A domain"/>
    <property type="match status" value="1"/>
</dbReference>
<evidence type="ECO:0000256" key="6">
    <source>
        <dbReference type="ARBA" id="ARBA00022763"/>
    </source>
</evidence>
<dbReference type="CDD" id="cd03271">
    <property type="entry name" value="ABC_UvrA_II"/>
    <property type="match status" value="1"/>
</dbReference>
<name>A0A848QNM9_9SPHN</name>
<evidence type="ECO:0000256" key="16">
    <source>
        <dbReference type="ARBA" id="ARBA00042156"/>
    </source>
</evidence>
<gene>
    <name evidence="17 19" type="primary">uvrA</name>
    <name evidence="19" type="ORF">HKD42_06600</name>
</gene>
<evidence type="ECO:0000256" key="5">
    <source>
        <dbReference type="ARBA" id="ARBA00022741"/>
    </source>
</evidence>
<keyword evidence="2 17" id="KW-0963">Cytoplasm</keyword>
<dbReference type="InterPro" id="IPR041102">
    <property type="entry name" value="UvrA_inter"/>
</dbReference>
<dbReference type="GO" id="GO:0009380">
    <property type="term" value="C:excinuclease repair complex"/>
    <property type="evidence" value="ECO:0007669"/>
    <property type="project" value="InterPro"/>
</dbReference>
<evidence type="ECO:0000256" key="14">
    <source>
        <dbReference type="ARBA" id="ARBA00038000"/>
    </source>
</evidence>
<dbReference type="InterPro" id="IPR013815">
    <property type="entry name" value="ATP_grasp_subdomain_1"/>
</dbReference>
<keyword evidence="3 17" id="KW-0479">Metal-binding</keyword>
<dbReference type="GO" id="GO:0003677">
    <property type="term" value="F:DNA binding"/>
    <property type="evidence" value="ECO:0007669"/>
    <property type="project" value="UniProtKB-UniRule"/>
</dbReference>
<evidence type="ECO:0000256" key="11">
    <source>
        <dbReference type="ARBA" id="ARBA00022881"/>
    </source>
</evidence>
<evidence type="ECO:0000313" key="20">
    <source>
        <dbReference type="Proteomes" id="UP000561181"/>
    </source>
</evidence>
<keyword evidence="20" id="KW-1185">Reference proteome</keyword>
<dbReference type="Gene3D" id="3.40.50.300">
    <property type="entry name" value="P-loop containing nucleotide triphosphate hydrolases"/>
    <property type="match status" value="3"/>
</dbReference>
<dbReference type="GO" id="GO:0009381">
    <property type="term" value="F:excinuclease ABC activity"/>
    <property type="evidence" value="ECO:0007669"/>
    <property type="project" value="UniProtKB-UniRule"/>
</dbReference>
<keyword evidence="12 17" id="KW-0238">DNA-binding</keyword>
<feature type="domain" description="ABC transporter" evidence="18">
    <location>
        <begin position="652"/>
        <end position="983"/>
    </location>
</feature>
<keyword evidence="5 17" id="KW-0547">Nucleotide-binding</keyword>
<dbReference type="GO" id="GO:0005524">
    <property type="term" value="F:ATP binding"/>
    <property type="evidence" value="ECO:0007669"/>
    <property type="project" value="UniProtKB-UniRule"/>
</dbReference>
<evidence type="ECO:0000256" key="7">
    <source>
        <dbReference type="ARBA" id="ARBA00022769"/>
    </source>
</evidence>
<evidence type="ECO:0000256" key="1">
    <source>
        <dbReference type="ARBA" id="ARBA00004496"/>
    </source>
</evidence>
<dbReference type="InterPro" id="IPR017871">
    <property type="entry name" value="ABC_transporter-like_CS"/>
</dbReference>
<dbReference type="Pfam" id="PF17755">
    <property type="entry name" value="UvrA_DNA-bind"/>
    <property type="match status" value="1"/>
</dbReference>
<reference evidence="19 20" key="1">
    <citation type="submission" date="2020-04" db="EMBL/GenBank/DDBJ databases">
        <authorList>
            <person name="Liu A."/>
        </authorList>
    </citation>
    <scope>NUCLEOTIDE SEQUENCE [LARGE SCALE GENOMIC DNA]</scope>
    <source>
        <strain evidence="19 20">RZ02</strain>
    </source>
</reference>
<dbReference type="Gene3D" id="1.20.1580.10">
    <property type="entry name" value="ABC transporter ATPase like domain"/>
    <property type="match status" value="3"/>
</dbReference>
<dbReference type="PROSITE" id="PS50893">
    <property type="entry name" value="ABC_TRANSPORTER_2"/>
    <property type="match status" value="2"/>
</dbReference>
<comment type="caution">
    <text evidence="17">Lacks conserved residue(s) required for the propagation of feature annotation.</text>
</comment>
<evidence type="ECO:0000313" key="19">
    <source>
        <dbReference type="EMBL" id="NMW31725.1"/>
    </source>
</evidence>
<dbReference type="RefSeq" id="WP_170011453.1">
    <property type="nucleotide sequence ID" value="NZ_JABCRE010000002.1"/>
</dbReference>
<feature type="binding site" evidence="17">
    <location>
        <begin position="687"/>
        <end position="694"/>
    </location>
    <ligand>
        <name>ATP</name>
        <dbReference type="ChEBI" id="CHEBI:30616"/>
    </ligand>
</feature>
<comment type="subunit">
    <text evidence="17">Forms a heterotetramer with UvrB during the search for lesions.</text>
</comment>
<dbReference type="GO" id="GO:0016887">
    <property type="term" value="F:ATP hydrolysis activity"/>
    <property type="evidence" value="ECO:0007669"/>
    <property type="project" value="InterPro"/>
</dbReference>
<dbReference type="InterPro" id="IPR003439">
    <property type="entry name" value="ABC_transporter-like_ATP-bd"/>
</dbReference>
<comment type="caution">
    <text evidence="19">The sequence shown here is derived from an EMBL/GenBank/DDBJ whole genome shotgun (WGS) entry which is preliminary data.</text>
</comment>
<comment type="subcellular location">
    <subcellularLocation>
        <location evidence="1 17">Cytoplasm</location>
    </subcellularLocation>
</comment>
<dbReference type="InterPro" id="IPR041552">
    <property type="entry name" value="UvrA_DNA-bd"/>
</dbReference>
<feature type="zinc finger region" description="C4-type" evidence="17">
    <location>
        <begin position="786"/>
        <end position="812"/>
    </location>
</feature>
<dbReference type="GO" id="GO:0009432">
    <property type="term" value="P:SOS response"/>
    <property type="evidence" value="ECO:0007669"/>
    <property type="project" value="UniProtKB-UniRule"/>
</dbReference>
<evidence type="ECO:0000256" key="15">
    <source>
        <dbReference type="ARBA" id="ARBA00039316"/>
    </source>
</evidence>
<keyword evidence="10 17" id="KW-0067">ATP-binding</keyword>
<keyword evidence="17" id="KW-0742">SOS response</keyword>
<evidence type="ECO:0000256" key="9">
    <source>
        <dbReference type="ARBA" id="ARBA00022833"/>
    </source>
</evidence>
<dbReference type="GO" id="GO:0008270">
    <property type="term" value="F:zinc ion binding"/>
    <property type="evidence" value="ECO:0007669"/>
    <property type="project" value="UniProtKB-UniRule"/>
</dbReference>
<evidence type="ECO:0000256" key="4">
    <source>
        <dbReference type="ARBA" id="ARBA00022737"/>
    </source>
</evidence>
<dbReference type="AlphaFoldDB" id="A0A848QNM9"/>
<dbReference type="Pfam" id="PF00005">
    <property type="entry name" value="ABC_tran"/>
    <property type="match status" value="1"/>
</dbReference>
<evidence type="ECO:0000256" key="2">
    <source>
        <dbReference type="ARBA" id="ARBA00022490"/>
    </source>
</evidence>
<dbReference type="GO" id="GO:0006289">
    <property type="term" value="P:nucleotide-excision repair"/>
    <property type="evidence" value="ECO:0007669"/>
    <property type="project" value="UniProtKB-UniRule"/>
</dbReference>
<keyword evidence="7 17" id="KW-0228">DNA excision</keyword>
<evidence type="ECO:0000256" key="10">
    <source>
        <dbReference type="ARBA" id="ARBA00022840"/>
    </source>
</evidence>
<keyword evidence="9 17" id="KW-0862">Zinc</keyword>
<protein>
    <recommendedName>
        <fullName evidence="15 17">UvrABC system protein A</fullName>
        <shortName evidence="17">UvrA protein</shortName>
    </recommendedName>
    <alternativeName>
        <fullName evidence="16 17">Excinuclease ABC subunit A</fullName>
    </alternativeName>
</protein>
<dbReference type="NCBIfam" id="NF001503">
    <property type="entry name" value="PRK00349.1"/>
    <property type="match status" value="1"/>
</dbReference>